<protein>
    <recommendedName>
        <fullName evidence="4">Lipoprotein</fullName>
    </recommendedName>
</protein>
<keyword evidence="3" id="KW-1185">Reference proteome</keyword>
<name>A0ABV2U3Z4_9ACTN</name>
<reference evidence="2 3" key="1">
    <citation type="submission" date="2024-06" db="EMBL/GenBank/DDBJ databases">
        <title>The Natural Products Discovery Center: Release of the First 8490 Sequenced Strains for Exploring Actinobacteria Biosynthetic Diversity.</title>
        <authorList>
            <person name="Kalkreuter E."/>
            <person name="Kautsar S.A."/>
            <person name="Yang D."/>
            <person name="Bader C.D."/>
            <person name="Teijaro C.N."/>
            <person name="Fluegel L."/>
            <person name="Davis C.M."/>
            <person name="Simpson J.R."/>
            <person name="Lauterbach L."/>
            <person name="Steele A.D."/>
            <person name="Gui C."/>
            <person name="Meng S."/>
            <person name="Li G."/>
            <person name="Viehrig K."/>
            <person name="Ye F."/>
            <person name="Su P."/>
            <person name="Kiefer A.F."/>
            <person name="Nichols A."/>
            <person name="Cepeda A.J."/>
            <person name="Yan W."/>
            <person name="Fan B."/>
            <person name="Jiang Y."/>
            <person name="Adhikari A."/>
            <person name="Zheng C.-J."/>
            <person name="Schuster L."/>
            <person name="Cowan T.M."/>
            <person name="Smanski M.J."/>
            <person name="Chevrette M.G."/>
            <person name="De Carvalho L.P.S."/>
            <person name="Shen B."/>
        </authorList>
    </citation>
    <scope>NUCLEOTIDE SEQUENCE [LARGE SCALE GENOMIC DNA]</scope>
    <source>
        <strain evidence="2 3">NPDC005137</strain>
    </source>
</reference>
<dbReference type="EMBL" id="JBEXIP010000003">
    <property type="protein sequence ID" value="MET8432562.1"/>
    <property type="molecule type" value="Genomic_DNA"/>
</dbReference>
<evidence type="ECO:0008006" key="4">
    <source>
        <dbReference type="Google" id="ProtNLM"/>
    </source>
</evidence>
<evidence type="ECO:0000313" key="2">
    <source>
        <dbReference type="EMBL" id="MET8432562.1"/>
    </source>
</evidence>
<dbReference type="RefSeq" id="WP_356496454.1">
    <property type="nucleotide sequence ID" value="NZ_JBEXIP010000003.1"/>
</dbReference>
<dbReference type="Proteomes" id="UP001550044">
    <property type="component" value="Unassembled WGS sequence"/>
</dbReference>
<keyword evidence="1" id="KW-0732">Signal</keyword>
<evidence type="ECO:0000256" key="1">
    <source>
        <dbReference type="SAM" id="SignalP"/>
    </source>
</evidence>
<dbReference type="PROSITE" id="PS51257">
    <property type="entry name" value="PROKAR_LIPOPROTEIN"/>
    <property type="match status" value="1"/>
</dbReference>
<comment type="caution">
    <text evidence="2">The sequence shown here is derived from an EMBL/GenBank/DDBJ whole genome shotgun (WGS) entry which is preliminary data.</text>
</comment>
<sequence length="417" mass="44597">MADQGRTAGRGRDGRWRAAGATAAALLLVSACTAPAATSPDTTVRDIRATLDRRAAAVLDHDPDAYAATVAPGATGLRTAQRRELANLADVPLSSWTYEVTDVHEHGAAGATADVELRYRISGYDSAPVTTDRVLDLERHGVDGSWYITADRAGKNGGRQLWQQGDVRVVRGSHSLVLGVGRTQDELGRIADTEDRAVPAVSAAWPERWAARVVVVVPRTVDDMAGLLGAPVANYRGIAAVTTGETGGAGRTPADRVIVNPQAYAMLGTFGQRVVLTHETTHVATRARTSAATPTWLSEGFADWAAYRAEDRTPAQAAPELAEAVRSGELPAALPTDEDFRFGGDSGRLARAYEGGWLACALIADHWGEKKLFALYRAVGRHSGRDGAVEQALHEVLGTTEQDFTARWREYLRSRLG</sequence>
<feature type="signal peptide" evidence="1">
    <location>
        <begin position="1"/>
        <end position="36"/>
    </location>
</feature>
<dbReference type="SUPFAM" id="SSF54427">
    <property type="entry name" value="NTF2-like"/>
    <property type="match status" value="1"/>
</dbReference>
<dbReference type="InterPro" id="IPR032710">
    <property type="entry name" value="NTF2-like_dom_sf"/>
</dbReference>
<organism evidence="2 3">
    <name type="scientific">Streptomyces sp. 900116325</name>
    <dbReference type="NCBI Taxonomy" id="3154295"/>
    <lineage>
        <taxon>Bacteria</taxon>
        <taxon>Bacillati</taxon>
        <taxon>Actinomycetota</taxon>
        <taxon>Actinomycetes</taxon>
        <taxon>Kitasatosporales</taxon>
        <taxon>Streptomycetaceae</taxon>
        <taxon>Streptomyces</taxon>
    </lineage>
</organism>
<accession>A0ABV2U3Z4</accession>
<evidence type="ECO:0000313" key="3">
    <source>
        <dbReference type="Proteomes" id="UP001550044"/>
    </source>
</evidence>
<gene>
    <name evidence="2" type="ORF">ABZV61_07075</name>
</gene>
<proteinExistence type="predicted"/>
<feature type="chain" id="PRO_5047418857" description="Lipoprotein" evidence="1">
    <location>
        <begin position="37"/>
        <end position="417"/>
    </location>
</feature>
<dbReference type="Gene3D" id="3.10.450.50">
    <property type="match status" value="1"/>
</dbReference>